<reference evidence="1 3" key="1">
    <citation type="submission" date="2016-02" db="EMBL/GenBank/DDBJ databases">
        <authorList>
            <person name="Strepis N."/>
        </authorList>
    </citation>
    <scope>NUCLEOTIDE SEQUENCE [LARGE SCALE GENOMIC DNA]</scope>
    <source>
        <strain evidence="1">Trichococcus flocculiformis</strain>
    </source>
</reference>
<evidence type="ECO:0000313" key="2">
    <source>
        <dbReference type="EMBL" id="SFI26774.1"/>
    </source>
</evidence>
<protein>
    <submittedName>
        <fullName evidence="2">Uncharacterized protein</fullName>
    </submittedName>
</protein>
<sequence>MGEWARPNDFFVACRLTSSKYADSFLDTGSIKFNTPQSWIDYSKKYGDGRGVSVK</sequence>
<name>A0AB38BM08_9LACT</name>
<gene>
    <name evidence="2" type="ORF">SAMN04488507_11031</name>
    <name evidence="1" type="ORF">TFLO_3099</name>
</gene>
<evidence type="ECO:0000313" key="4">
    <source>
        <dbReference type="Proteomes" id="UP000199686"/>
    </source>
</evidence>
<organism evidence="2 4">
    <name type="scientific">Trichococcus flocculiformis</name>
    <dbReference type="NCBI Taxonomy" id="82803"/>
    <lineage>
        <taxon>Bacteria</taxon>
        <taxon>Bacillati</taxon>
        <taxon>Bacillota</taxon>
        <taxon>Bacilli</taxon>
        <taxon>Lactobacillales</taxon>
        <taxon>Carnobacteriaceae</taxon>
        <taxon>Trichococcus</taxon>
    </lineage>
</organism>
<reference evidence="2 4" key="2">
    <citation type="submission" date="2016-10" db="EMBL/GenBank/DDBJ databases">
        <authorList>
            <person name="Varghese N."/>
            <person name="Submissions S."/>
        </authorList>
    </citation>
    <scope>NUCLEOTIDE SEQUENCE [LARGE SCALE GENOMIC DNA]</scope>
    <source>
        <strain evidence="2 4">DSM 2094</strain>
    </source>
</reference>
<evidence type="ECO:0000313" key="3">
    <source>
        <dbReference type="Proteomes" id="UP000195947"/>
    </source>
</evidence>
<dbReference type="Proteomes" id="UP000195947">
    <property type="component" value="Unassembled WGS sequence"/>
</dbReference>
<dbReference type="Proteomes" id="UP000199686">
    <property type="component" value="Unassembled WGS sequence"/>
</dbReference>
<dbReference type="EMBL" id="FOQC01000103">
    <property type="protein sequence ID" value="SFI26774.1"/>
    <property type="molecule type" value="Genomic_DNA"/>
</dbReference>
<evidence type="ECO:0000313" key="1">
    <source>
        <dbReference type="EMBL" id="CZR06038.1"/>
    </source>
</evidence>
<accession>A0AB38BM08</accession>
<dbReference type="EMBL" id="FJMZ01000081">
    <property type="protein sequence ID" value="CZR06038.1"/>
    <property type="molecule type" value="Genomic_DNA"/>
</dbReference>
<dbReference type="RefSeq" id="WP_177187642.1">
    <property type="nucleotide sequence ID" value="NZ_FJMZ01000081.1"/>
</dbReference>
<proteinExistence type="predicted"/>
<keyword evidence="3" id="KW-1185">Reference proteome</keyword>
<dbReference type="AlphaFoldDB" id="A0AB38BM08"/>
<comment type="caution">
    <text evidence="2">The sequence shown here is derived from an EMBL/GenBank/DDBJ whole genome shotgun (WGS) entry which is preliminary data.</text>
</comment>